<dbReference type="AlphaFoldDB" id="A0A5C6ERY4"/>
<dbReference type="Proteomes" id="UP000317977">
    <property type="component" value="Unassembled WGS sequence"/>
</dbReference>
<keyword evidence="2" id="KW-0378">Hydrolase</keyword>
<evidence type="ECO:0000313" key="3">
    <source>
        <dbReference type="Proteomes" id="UP000317977"/>
    </source>
</evidence>
<evidence type="ECO:0000259" key="1">
    <source>
        <dbReference type="PROSITE" id="PS50093"/>
    </source>
</evidence>
<dbReference type="InterPro" id="IPR000601">
    <property type="entry name" value="PKD_dom"/>
</dbReference>
<dbReference type="PROSITE" id="PS50093">
    <property type="entry name" value="PKD"/>
    <property type="match status" value="1"/>
</dbReference>
<dbReference type="OrthoDB" id="270889at2"/>
<dbReference type="Pfam" id="PF18911">
    <property type="entry name" value="PKD_4"/>
    <property type="match status" value="1"/>
</dbReference>
<keyword evidence="2" id="KW-0645">Protease</keyword>
<keyword evidence="3" id="KW-1185">Reference proteome</keyword>
<name>A0A5C6ERY4_9BACT</name>
<sequence length="123" mass="13785">MSFKSSLIRQTVRLPHRAQTLRPTYSCDGRSSNDSDGTIFARPWDFGDGTTSDQLILRRQYTSLRVFTATLTSTDDDGLTASSSVETAVRTTRSNIKLSHGQILSIVVVKVFLLRHRRKPEIA</sequence>
<dbReference type="SMART" id="SM00089">
    <property type="entry name" value="PKD"/>
    <property type="match status" value="1"/>
</dbReference>
<dbReference type="InterPro" id="IPR022409">
    <property type="entry name" value="PKD/Chitinase_dom"/>
</dbReference>
<evidence type="ECO:0000313" key="2">
    <source>
        <dbReference type="EMBL" id="TWU51395.1"/>
    </source>
</evidence>
<reference evidence="2 3" key="1">
    <citation type="submission" date="2019-02" db="EMBL/GenBank/DDBJ databases">
        <title>Deep-cultivation of Planctomycetes and their phenomic and genomic characterization uncovers novel biology.</title>
        <authorList>
            <person name="Wiegand S."/>
            <person name="Jogler M."/>
            <person name="Boedeker C."/>
            <person name="Pinto D."/>
            <person name="Vollmers J."/>
            <person name="Rivas-Marin E."/>
            <person name="Kohn T."/>
            <person name="Peeters S.H."/>
            <person name="Heuer A."/>
            <person name="Rast P."/>
            <person name="Oberbeckmann S."/>
            <person name="Bunk B."/>
            <person name="Jeske O."/>
            <person name="Meyerdierks A."/>
            <person name="Storesund J.E."/>
            <person name="Kallscheuer N."/>
            <person name="Luecker S."/>
            <person name="Lage O.M."/>
            <person name="Pohl T."/>
            <person name="Merkel B.J."/>
            <person name="Hornburger P."/>
            <person name="Mueller R.-W."/>
            <person name="Bruemmer F."/>
            <person name="Labrenz M."/>
            <person name="Spormann A.M."/>
            <person name="Op Den Camp H."/>
            <person name="Overmann J."/>
            <person name="Amann R."/>
            <person name="Jetten M.S.M."/>
            <person name="Mascher T."/>
            <person name="Medema M.H."/>
            <person name="Devos D.P."/>
            <person name="Kaster A.-K."/>
            <person name="Ovreas L."/>
            <person name="Rohde M."/>
            <person name="Galperin M.Y."/>
            <person name="Jogler C."/>
        </authorList>
    </citation>
    <scope>NUCLEOTIDE SEQUENCE [LARGE SCALE GENOMIC DNA]</scope>
    <source>
        <strain evidence="2 3">Poly59</strain>
    </source>
</reference>
<dbReference type="RefSeq" id="WP_146534765.1">
    <property type="nucleotide sequence ID" value="NZ_SJPX01000003.1"/>
</dbReference>
<dbReference type="EMBL" id="SJPX01000003">
    <property type="protein sequence ID" value="TWU51395.1"/>
    <property type="molecule type" value="Genomic_DNA"/>
</dbReference>
<protein>
    <submittedName>
        <fullName evidence="2">Protease 1</fullName>
        <ecNumber evidence="2">3.4.21.50</ecNumber>
    </submittedName>
</protein>
<comment type="caution">
    <text evidence="2">The sequence shown here is derived from an EMBL/GenBank/DDBJ whole genome shotgun (WGS) entry which is preliminary data.</text>
</comment>
<organism evidence="2 3">
    <name type="scientific">Rubripirellula reticaptiva</name>
    <dbReference type="NCBI Taxonomy" id="2528013"/>
    <lineage>
        <taxon>Bacteria</taxon>
        <taxon>Pseudomonadati</taxon>
        <taxon>Planctomycetota</taxon>
        <taxon>Planctomycetia</taxon>
        <taxon>Pirellulales</taxon>
        <taxon>Pirellulaceae</taxon>
        <taxon>Rubripirellula</taxon>
    </lineage>
</organism>
<dbReference type="Gene3D" id="2.60.40.10">
    <property type="entry name" value="Immunoglobulins"/>
    <property type="match status" value="1"/>
</dbReference>
<dbReference type="CDD" id="cd00146">
    <property type="entry name" value="PKD"/>
    <property type="match status" value="1"/>
</dbReference>
<gene>
    <name evidence="2" type="ORF">Poly59_29870</name>
</gene>
<dbReference type="GO" id="GO:0006508">
    <property type="term" value="P:proteolysis"/>
    <property type="evidence" value="ECO:0007669"/>
    <property type="project" value="UniProtKB-KW"/>
</dbReference>
<feature type="domain" description="PKD" evidence="1">
    <location>
        <begin position="44"/>
        <end position="96"/>
    </location>
</feature>
<proteinExistence type="predicted"/>
<dbReference type="InterPro" id="IPR013783">
    <property type="entry name" value="Ig-like_fold"/>
</dbReference>
<accession>A0A5C6ERY4</accession>
<dbReference type="GO" id="GO:0008233">
    <property type="term" value="F:peptidase activity"/>
    <property type="evidence" value="ECO:0007669"/>
    <property type="project" value="UniProtKB-KW"/>
</dbReference>
<dbReference type="SUPFAM" id="SSF49299">
    <property type="entry name" value="PKD domain"/>
    <property type="match status" value="1"/>
</dbReference>
<dbReference type="EC" id="3.4.21.50" evidence="2"/>
<dbReference type="InterPro" id="IPR035986">
    <property type="entry name" value="PKD_dom_sf"/>
</dbReference>